<keyword evidence="2 5" id="KW-0812">Transmembrane</keyword>
<name>A0A9W6YS86_AMBMO</name>
<feature type="region of interest" description="Disordered" evidence="6">
    <location>
        <begin position="44"/>
        <end position="73"/>
    </location>
</feature>
<evidence type="ECO:0000313" key="7">
    <source>
        <dbReference type="EMBL" id="GMG20106.1"/>
    </source>
</evidence>
<keyword evidence="3 5" id="KW-1133">Transmembrane helix</keyword>
<organism evidence="7 8">
    <name type="scientific">Ambrosiozyma monospora</name>
    <name type="common">Yeast</name>
    <name type="synonym">Endomycopsis monosporus</name>
    <dbReference type="NCBI Taxonomy" id="43982"/>
    <lineage>
        <taxon>Eukaryota</taxon>
        <taxon>Fungi</taxon>
        <taxon>Dikarya</taxon>
        <taxon>Ascomycota</taxon>
        <taxon>Saccharomycotina</taxon>
        <taxon>Pichiomycetes</taxon>
        <taxon>Pichiales</taxon>
        <taxon>Pichiaceae</taxon>
        <taxon>Ambrosiozyma</taxon>
    </lineage>
</organism>
<keyword evidence="5" id="KW-0813">Transport</keyword>
<keyword evidence="5" id="KW-0187">Copper transport</keyword>
<dbReference type="PANTHER" id="PTHR12483:SF27">
    <property type="entry name" value="COPPER TRANSPORT PROTEIN CTR1"/>
    <property type="match status" value="1"/>
</dbReference>
<dbReference type="EMBL" id="BSXU01000283">
    <property type="protein sequence ID" value="GMG20106.1"/>
    <property type="molecule type" value="Genomic_DNA"/>
</dbReference>
<dbReference type="InterPro" id="IPR007274">
    <property type="entry name" value="Cop_transporter"/>
</dbReference>
<sequence>MESMSMSGMDMSNMSGMDMSNMSGMVMTTSTSASATMNMGTTATASATSSGSSASSTGMDMSGMDMSSDSSDSSDSMMMNSYLVSTYNDYPVVFKTLKAHSGGAAFGVFCAIFFSAFFLRGLFFLSAYLEQKVFHNYTNAVLVQEVDNCACGPEDEDEKSPFSALKRRGQASMFRQLFFPGLAESGKDIVRLLIAFVSAMFGYAIMLAAMSFVILYFFAACLGIAFGEVFFNRLSIVLGINKNSALCGALH</sequence>
<evidence type="ECO:0000256" key="2">
    <source>
        <dbReference type="ARBA" id="ARBA00022692"/>
    </source>
</evidence>
<evidence type="ECO:0000256" key="1">
    <source>
        <dbReference type="ARBA" id="ARBA00004141"/>
    </source>
</evidence>
<evidence type="ECO:0000256" key="3">
    <source>
        <dbReference type="ARBA" id="ARBA00022989"/>
    </source>
</evidence>
<dbReference type="GO" id="GO:0005886">
    <property type="term" value="C:plasma membrane"/>
    <property type="evidence" value="ECO:0007669"/>
    <property type="project" value="TreeGrafter"/>
</dbReference>
<evidence type="ECO:0000313" key="8">
    <source>
        <dbReference type="Proteomes" id="UP001165063"/>
    </source>
</evidence>
<protein>
    <recommendedName>
        <fullName evidence="5">Copper transport protein</fullName>
    </recommendedName>
</protein>
<keyword evidence="8" id="KW-1185">Reference proteome</keyword>
<dbReference type="AlphaFoldDB" id="A0A9W6YS86"/>
<evidence type="ECO:0000256" key="6">
    <source>
        <dbReference type="SAM" id="MobiDB-lite"/>
    </source>
</evidence>
<feature type="transmembrane region" description="Helical" evidence="5">
    <location>
        <begin position="189"/>
        <end position="207"/>
    </location>
</feature>
<keyword evidence="5" id="KW-0186">Copper</keyword>
<gene>
    <name evidence="7" type="ORF">Amon01_000097900</name>
</gene>
<keyword evidence="5" id="KW-0406">Ion transport</keyword>
<dbReference type="PANTHER" id="PTHR12483">
    <property type="entry name" value="SOLUTE CARRIER FAMILY 31 COPPER TRANSPORTERS"/>
    <property type="match status" value="1"/>
</dbReference>
<feature type="transmembrane region" description="Helical" evidence="5">
    <location>
        <begin position="213"/>
        <end position="231"/>
    </location>
</feature>
<keyword evidence="4 5" id="KW-0472">Membrane</keyword>
<accession>A0A9W6YS86</accession>
<comment type="subcellular location">
    <subcellularLocation>
        <location evidence="1 5">Membrane</location>
        <topology evidence="1 5">Multi-pass membrane protein</topology>
    </subcellularLocation>
</comment>
<dbReference type="GO" id="GO:0005375">
    <property type="term" value="F:copper ion transmembrane transporter activity"/>
    <property type="evidence" value="ECO:0007669"/>
    <property type="project" value="UniProtKB-UniRule"/>
</dbReference>
<comment type="caution">
    <text evidence="7">The sequence shown here is derived from an EMBL/GenBank/DDBJ whole genome shotgun (WGS) entry which is preliminary data.</text>
</comment>
<evidence type="ECO:0000256" key="4">
    <source>
        <dbReference type="ARBA" id="ARBA00023136"/>
    </source>
</evidence>
<comment type="similarity">
    <text evidence="5">Belongs to the copper transporter (Ctr) (TC 1.A.56) family. SLC31A subfamily.</text>
</comment>
<dbReference type="Pfam" id="PF04145">
    <property type="entry name" value="Ctr"/>
    <property type="match status" value="1"/>
</dbReference>
<proteinExistence type="inferred from homology"/>
<reference evidence="7" key="1">
    <citation type="submission" date="2023-04" db="EMBL/GenBank/DDBJ databases">
        <title>Ambrosiozyma monospora NBRC 1965.</title>
        <authorList>
            <person name="Ichikawa N."/>
            <person name="Sato H."/>
            <person name="Tonouchi N."/>
        </authorList>
    </citation>
    <scope>NUCLEOTIDE SEQUENCE</scope>
    <source>
        <strain evidence="7">NBRC 1965</strain>
    </source>
</reference>
<feature type="transmembrane region" description="Helical" evidence="5">
    <location>
        <begin position="104"/>
        <end position="129"/>
    </location>
</feature>
<dbReference type="OrthoDB" id="73901at2759"/>
<evidence type="ECO:0000256" key="5">
    <source>
        <dbReference type="RuleBase" id="RU367022"/>
    </source>
</evidence>
<dbReference type="Proteomes" id="UP001165063">
    <property type="component" value="Unassembled WGS sequence"/>
</dbReference>